<dbReference type="Gene3D" id="3.30.1330.40">
    <property type="entry name" value="RutC-like"/>
    <property type="match status" value="1"/>
</dbReference>
<dbReference type="PANTHER" id="PTHR43760:SF1">
    <property type="entry name" value="ENDORIBONUCLEASE L-PSP_CHORISMATE MUTASE-LIKE DOMAIN-CONTAINING PROTEIN"/>
    <property type="match status" value="1"/>
</dbReference>
<feature type="domain" description="Endoribonuclease L-PSP/chorismate mutase-like" evidence="1">
    <location>
        <begin position="6"/>
        <end position="139"/>
    </location>
</feature>
<name>A0A2W7QPF9_9BURK</name>
<dbReference type="PANTHER" id="PTHR43760">
    <property type="entry name" value="ENDORIBONUCLEASE-RELATED"/>
    <property type="match status" value="1"/>
</dbReference>
<sequence length="154" mass="16172">MSVMDRIQAVGIVLPTAEMPRALYVPYTLHHGLLTVSGQLPLQDGKPMFVGKVPGTVSVEAAQAAARLCLANLLGWVAAAVDGDFERIRGIVRVGGYVAADPGFNDAPLVINAASELLNRIFAERGRHARLALGVASLPFGAPVEIEATFALDA</sequence>
<evidence type="ECO:0000313" key="2">
    <source>
        <dbReference type="EMBL" id="PZX26156.1"/>
    </source>
</evidence>
<dbReference type="InterPro" id="IPR013813">
    <property type="entry name" value="Endoribo_LPSP/chorism_mut-like"/>
</dbReference>
<gene>
    <name evidence="2" type="ORF">C7416_107226</name>
</gene>
<reference evidence="2" key="1">
    <citation type="submission" date="2018-06" db="EMBL/GenBank/DDBJ databases">
        <title>Genomic Encyclopedia of Type Strains, Phase IV (KMG-V): Genome sequencing to study the core and pangenomes of soil and plant-associated prokaryotes.</title>
        <authorList>
            <person name="Whitman W."/>
        </authorList>
    </citation>
    <scope>NUCLEOTIDE SEQUENCE [LARGE SCALE GENOMIC DNA]</scope>
    <source>
        <strain evidence="2">MLR2-44</strain>
    </source>
</reference>
<dbReference type="AlphaFoldDB" id="A0A2W7QPF9"/>
<dbReference type="InterPro" id="IPR035959">
    <property type="entry name" value="RutC-like_sf"/>
</dbReference>
<evidence type="ECO:0000259" key="1">
    <source>
        <dbReference type="Pfam" id="PF14588"/>
    </source>
</evidence>
<organism evidence="2 3">
    <name type="scientific">Cupriavidus phytorum</name>
    <dbReference type="NCBI Taxonomy" id="3024399"/>
    <lineage>
        <taxon>Bacteria</taxon>
        <taxon>Pseudomonadati</taxon>
        <taxon>Pseudomonadota</taxon>
        <taxon>Betaproteobacteria</taxon>
        <taxon>Burkholderiales</taxon>
        <taxon>Burkholderiaceae</taxon>
        <taxon>Cupriavidus</taxon>
    </lineage>
</organism>
<proteinExistence type="predicted"/>
<protein>
    <submittedName>
        <fullName evidence="2">Enamine deaminase RidA (YjgF/YER057c/UK114 family)</fullName>
    </submittedName>
</protein>
<accession>A0A2W7QPF9</accession>
<dbReference type="CDD" id="cd02199">
    <property type="entry name" value="YjgF_YER057c_UK114_like_1"/>
    <property type="match status" value="1"/>
</dbReference>
<dbReference type="Proteomes" id="UP000249638">
    <property type="component" value="Unassembled WGS sequence"/>
</dbReference>
<evidence type="ECO:0000313" key="3">
    <source>
        <dbReference type="Proteomes" id="UP000249638"/>
    </source>
</evidence>
<dbReference type="Pfam" id="PF14588">
    <property type="entry name" value="YjgF_endoribonc"/>
    <property type="match status" value="1"/>
</dbReference>
<keyword evidence="3" id="KW-1185">Reference proteome</keyword>
<comment type="caution">
    <text evidence="2">The sequence shown here is derived from an EMBL/GenBank/DDBJ whole genome shotgun (WGS) entry which is preliminary data.</text>
</comment>
<dbReference type="EMBL" id="QKZN01000007">
    <property type="protein sequence ID" value="PZX26156.1"/>
    <property type="molecule type" value="Genomic_DNA"/>
</dbReference>
<dbReference type="SUPFAM" id="SSF55298">
    <property type="entry name" value="YjgF-like"/>
    <property type="match status" value="1"/>
</dbReference>